<gene>
    <name evidence="1" type="ORF">ABID23_001083</name>
</gene>
<evidence type="ECO:0000313" key="2">
    <source>
        <dbReference type="Proteomes" id="UP001549086"/>
    </source>
</evidence>
<keyword evidence="2" id="KW-1185">Reference proteome</keyword>
<reference evidence="1 2" key="1">
    <citation type="submission" date="2024-06" db="EMBL/GenBank/DDBJ databases">
        <title>Genomic Encyclopedia of Type Strains, Phase IV (KMG-IV): sequencing the most valuable type-strain genomes for metagenomic binning, comparative biology and taxonomic classification.</title>
        <authorList>
            <person name="Goeker M."/>
        </authorList>
    </citation>
    <scope>NUCLEOTIDE SEQUENCE [LARGE SCALE GENOMIC DNA]</scope>
    <source>
        <strain evidence="1 2">DSM 23649</strain>
    </source>
</reference>
<dbReference type="EMBL" id="JBEPLI010000010">
    <property type="protein sequence ID" value="MET3589991.1"/>
    <property type="molecule type" value="Genomic_DNA"/>
</dbReference>
<sequence length="190" mass="21024">MKQLLYAKSFIHSLNFFSLIFRSFSIKVLAVTSVLVAALSSVTLVRSEAAALEHDNINKDTSALRKEANKRSKENKQLFDLIKPVTTVLDRNSIASNVYKIALNVSNPVLLSSRARFISTVPSTQTLTPSASNLPPMARTFNWGIAGYDPVTGPQSVQTNPTWKNTIGRLFLADGVINSKQGYRNCSWFE</sequence>
<dbReference type="Proteomes" id="UP001549086">
    <property type="component" value="Unassembled WGS sequence"/>
</dbReference>
<protein>
    <submittedName>
        <fullName evidence="1">Uncharacterized protein</fullName>
    </submittedName>
</protein>
<accession>A0ABV2HHF5</accession>
<name>A0ABV2HHF5_9HYPH</name>
<proteinExistence type="predicted"/>
<evidence type="ECO:0000313" key="1">
    <source>
        <dbReference type="EMBL" id="MET3589991.1"/>
    </source>
</evidence>
<organism evidence="1 2">
    <name type="scientific">Bartonella silvatica</name>
    <dbReference type="NCBI Taxonomy" id="357760"/>
    <lineage>
        <taxon>Bacteria</taxon>
        <taxon>Pseudomonadati</taxon>
        <taxon>Pseudomonadota</taxon>
        <taxon>Alphaproteobacteria</taxon>
        <taxon>Hyphomicrobiales</taxon>
        <taxon>Bartonellaceae</taxon>
        <taxon>Bartonella</taxon>
    </lineage>
</organism>
<dbReference type="RefSeq" id="WP_354189976.1">
    <property type="nucleotide sequence ID" value="NZ_JBEPLI010000010.1"/>
</dbReference>
<comment type="caution">
    <text evidence="1">The sequence shown here is derived from an EMBL/GenBank/DDBJ whole genome shotgun (WGS) entry which is preliminary data.</text>
</comment>